<feature type="compositionally biased region" description="Basic and acidic residues" evidence="1">
    <location>
        <begin position="174"/>
        <end position="189"/>
    </location>
</feature>
<dbReference type="AlphaFoldDB" id="A0A6A6D689"/>
<evidence type="ECO:0000256" key="1">
    <source>
        <dbReference type="SAM" id="MobiDB-lite"/>
    </source>
</evidence>
<feature type="region of interest" description="Disordered" evidence="1">
    <location>
        <begin position="77"/>
        <end position="350"/>
    </location>
</feature>
<feature type="region of interest" description="Disordered" evidence="1">
    <location>
        <begin position="1"/>
        <end position="24"/>
    </location>
</feature>
<dbReference type="EMBL" id="ML994760">
    <property type="protein sequence ID" value="KAF2174921.1"/>
    <property type="molecule type" value="Genomic_DNA"/>
</dbReference>
<evidence type="ECO:0000313" key="2">
    <source>
        <dbReference type="EMBL" id="KAF2174921.1"/>
    </source>
</evidence>
<keyword evidence="3" id="KW-1185">Reference proteome</keyword>
<dbReference type="Proteomes" id="UP000800200">
    <property type="component" value="Unassembled WGS sequence"/>
</dbReference>
<feature type="compositionally biased region" description="Low complexity" evidence="1">
    <location>
        <begin position="309"/>
        <end position="344"/>
    </location>
</feature>
<dbReference type="OrthoDB" id="3794485at2759"/>
<feature type="compositionally biased region" description="Polar residues" evidence="1">
    <location>
        <begin position="278"/>
        <end position="287"/>
    </location>
</feature>
<name>A0A6A6D689_9PEZI</name>
<feature type="compositionally biased region" description="Low complexity" evidence="1">
    <location>
        <begin position="109"/>
        <end position="127"/>
    </location>
</feature>
<feature type="compositionally biased region" description="Polar residues" evidence="1">
    <location>
        <begin position="209"/>
        <end position="220"/>
    </location>
</feature>
<feature type="compositionally biased region" description="Basic and acidic residues" evidence="1">
    <location>
        <begin position="241"/>
        <end position="265"/>
    </location>
</feature>
<sequence>MDTVQDKPCFFFRDPERSSDSSSPWAGLSLPLGLHSDMLHEALKKAYPQYGDIKQRLRKALADFLILELENSRYNGIIKPESPRNAGNRHPDSPRPYTDNSTVSDSENPDPQLSSPSSGSVLSPDHSTTIVNRNRPDASSDMVPSPPQNPSQMGQMFAWDSKSGSNVTPKTRRRMNDDERAGYKNKRVEGACSSCRKNKCRCTHPKDLVTNTPKAETSSQRNKRKQSRDLGQGRTKVPKLSKTEETPDGHPRSPADIRGDPRRTTTESTSMEFPPHHITSNNFYQRQNDGDWGSLGLELGGQSDQNGLSPPSSSPNDNSCTSSTPPSPTDTSSPTSIDTASPTSVETAQA</sequence>
<organism evidence="2 3">
    <name type="scientific">Zopfia rhizophila CBS 207.26</name>
    <dbReference type="NCBI Taxonomy" id="1314779"/>
    <lineage>
        <taxon>Eukaryota</taxon>
        <taxon>Fungi</taxon>
        <taxon>Dikarya</taxon>
        <taxon>Ascomycota</taxon>
        <taxon>Pezizomycotina</taxon>
        <taxon>Dothideomycetes</taxon>
        <taxon>Dothideomycetes incertae sedis</taxon>
        <taxon>Zopfiaceae</taxon>
        <taxon>Zopfia</taxon>
    </lineage>
</organism>
<accession>A0A6A6D689</accession>
<reference evidence="2" key="1">
    <citation type="journal article" date="2020" name="Stud. Mycol.">
        <title>101 Dothideomycetes genomes: a test case for predicting lifestyles and emergence of pathogens.</title>
        <authorList>
            <person name="Haridas S."/>
            <person name="Albert R."/>
            <person name="Binder M."/>
            <person name="Bloem J."/>
            <person name="Labutti K."/>
            <person name="Salamov A."/>
            <person name="Andreopoulos B."/>
            <person name="Baker S."/>
            <person name="Barry K."/>
            <person name="Bills G."/>
            <person name="Bluhm B."/>
            <person name="Cannon C."/>
            <person name="Castanera R."/>
            <person name="Culley D."/>
            <person name="Daum C."/>
            <person name="Ezra D."/>
            <person name="Gonzalez J."/>
            <person name="Henrissat B."/>
            <person name="Kuo A."/>
            <person name="Liang C."/>
            <person name="Lipzen A."/>
            <person name="Lutzoni F."/>
            <person name="Magnuson J."/>
            <person name="Mondo S."/>
            <person name="Nolan M."/>
            <person name="Ohm R."/>
            <person name="Pangilinan J."/>
            <person name="Park H.-J."/>
            <person name="Ramirez L."/>
            <person name="Alfaro M."/>
            <person name="Sun H."/>
            <person name="Tritt A."/>
            <person name="Yoshinaga Y."/>
            <person name="Zwiers L.-H."/>
            <person name="Turgeon B."/>
            <person name="Goodwin S."/>
            <person name="Spatafora J."/>
            <person name="Crous P."/>
            <person name="Grigoriev I."/>
        </authorList>
    </citation>
    <scope>NUCLEOTIDE SEQUENCE</scope>
    <source>
        <strain evidence="2">CBS 207.26</strain>
    </source>
</reference>
<protein>
    <submittedName>
        <fullName evidence="2">Uncharacterized protein</fullName>
    </submittedName>
</protein>
<evidence type="ECO:0000313" key="3">
    <source>
        <dbReference type="Proteomes" id="UP000800200"/>
    </source>
</evidence>
<proteinExistence type="predicted"/>
<gene>
    <name evidence="2" type="ORF">K469DRAFT_703991</name>
</gene>